<feature type="transmembrane region" description="Helical" evidence="6">
    <location>
        <begin position="151"/>
        <end position="169"/>
    </location>
</feature>
<evidence type="ECO:0000256" key="3">
    <source>
        <dbReference type="ARBA" id="ARBA00022692"/>
    </source>
</evidence>
<dbReference type="OrthoDB" id="2017960at2759"/>
<keyword evidence="9" id="KW-1185">Reference proteome</keyword>
<dbReference type="PANTHER" id="PTHR42920:SF5">
    <property type="entry name" value="EAMA DOMAIN-CONTAINING PROTEIN"/>
    <property type="match status" value="1"/>
</dbReference>
<organism evidence="8 9">
    <name type="scientific">Fistulifera solaris</name>
    <name type="common">Oleaginous diatom</name>
    <dbReference type="NCBI Taxonomy" id="1519565"/>
    <lineage>
        <taxon>Eukaryota</taxon>
        <taxon>Sar</taxon>
        <taxon>Stramenopiles</taxon>
        <taxon>Ochrophyta</taxon>
        <taxon>Bacillariophyta</taxon>
        <taxon>Bacillariophyceae</taxon>
        <taxon>Bacillariophycidae</taxon>
        <taxon>Naviculales</taxon>
        <taxon>Naviculaceae</taxon>
        <taxon>Fistulifera</taxon>
    </lineage>
</organism>
<evidence type="ECO:0000313" key="9">
    <source>
        <dbReference type="Proteomes" id="UP000198406"/>
    </source>
</evidence>
<feature type="transmembrane region" description="Helical" evidence="6">
    <location>
        <begin position="222"/>
        <end position="240"/>
    </location>
</feature>
<dbReference type="Proteomes" id="UP000198406">
    <property type="component" value="Unassembled WGS sequence"/>
</dbReference>
<dbReference type="InParanoid" id="A0A1Z5KD75"/>
<sequence>MANVCKSQHSFSSLQSQFSADQEKANERRNAVLVLFTVPVAWGSFEPATRFLYATDPELPSLLFSVAYYFVAAVTLFSFTVLPQTSYDTDDKTMPWPVWGGLELGLYLFIGNLLQVLGLRTVPSDRAAFLLQLTTVIVPLLEAFRSKQVSSRTWCACLIALLGVGVMGLDNNDSASLASPVLLLSNGDLMIGAAAVAYSFHCIRLEKYAQTTSAIQLAASKAVTETICSILAILAVLWYASSKSTSFGESDAGLGLLSSFALDSGNEITNYLSSHSSMMTNHMDLGVIAAICWTGWVTVAYTIYAQSYGQSRVQPTTANLIYTIQPICTALIAWFLLGESLGPLGWLGGSLIGLAVLLVAFPSDAASTNADK</sequence>
<dbReference type="InterPro" id="IPR051258">
    <property type="entry name" value="Diverse_Substrate_Transporter"/>
</dbReference>
<dbReference type="GO" id="GO:0005886">
    <property type="term" value="C:plasma membrane"/>
    <property type="evidence" value="ECO:0007669"/>
    <property type="project" value="UniProtKB-SubCell"/>
</dbReference>
<keyword evidence="2" id="KW-1003">Cell membrane</keyword>
<feature type="transmembrane region" description="Helical" evidence="6">
    <location>
        <begin position="316"/>
        <end position="337"/>
    </location>
</feature>
<dbReference type="EMBL" id="BDSP01000207">
    <property type="protein sequence ID" value="GAX24177.1"/>
    <property type="molecule type" value="Genomic_DNA"/>
</dbReference>
<feature type="transmembrane region" description="Helical" evidence="6">
    <location>
        <begin position="126"/>
        <end position="144"/>
    </location>
</feature>
<accession>A0A1Z5KD75</accession>
<evidence type="ECO:0000256" key="6">
    <source>
        <dbReference type="SAM" id="Phobius"/>
    </source>
</evidence>
<keyword evidence="4 6" id="KW-1133">Transmembrane helix</keyword>
<gene>
    <name evidence="8" type="ORF">FisN_4Lh266</name>
</gene>
<dbReference type="Gene3D" id="1.10.3730.20">
    <property type="match status" value="1"/>
</dbReference>
<feature type="transmembrane region" description="Helical" evidence="6">
    <location>
        <begin position="285"/>
        <end position="304"/>
    </location>
</feature>
<reference evidence="8 9" key="1">
    <citation type="journal article" date="2015" name="Plant Cell">
        <title>Oil accumulation by the oleaginous diatom Fistulifera solaris as revealed by the genome and transcriptome.</title>
        <authorList>
            <person name="Tanaka T."/>
            <person name="Maeda Y."/>
            <person name="Veluchamy A."/>
            <person name="Tanaka M."/>
            <person name="Abida H."/>
            <person name="Marechal E."/>
            <person name="Bowler C."/>
            <person name="Muto M."/>
            <person name="Sunaga Y."/>
            <person name="Tanaka M."/>
            <person name="Yoshino T."/>
            <person name="Taniguchi T."/>
            <person name="Fukuda Y."/>
            <person name="Nemoto M."/>
            <person name="Matsumoto M."/>
            <person name="Wong P.S."/>
            <person name="Aburatani S."/>
            <person name="Fujibuchi W."/>
        </authorList>
    </citation>
    <scope>NUCLEOTIDE SEQUENCE [LARGE SCALE GENOMIC DNA]</scope>
    <source>
        <strain evidence="8 9">JPCC DA0580</strain>
    </source>
</reference>
<comment type="caution">
    <text evidence="8">The sequence shown here is derived from an EMBL/GenBank/DDBJ whole genome shotgun (WGS) entry which is preliminary data.</text>
</comment>
<feature type="transmembrane region" description="Helical" evidence="6">
    <location>
        <begin position="59"/>
        <end position="82"/>
    </location>
</feature>
<feature type="domain" description="EamA" evidence="7">
    <location>
        <begin position="31"/>
        <end position="167"/>
    </location>
</feature>
<dbReference type="PANTHER" id="PTHR42920">
    <property type="entry name" value="OS03G0707200 PROTEIN-RELATED"/>
    <property type="match status" value="1"/>
</dbReference>
<dbReference type="InterPro" id="IPR037185">
    <property type="entry name" value="EmrE-like"/>
</dbReference>
<feature type="transmembrane region" description="Helical" evidence="6">
    <location>
        <begin position="32"/>
        <end position="53"/>
    </location>
</feature>
<feature type="domain" description="EamA" evidence="7">
    <location>
        <begin position="286"/>
        <end position="360"/>
    </location>
</feature>
<keyword evidence="5 6" id="KW-0472">Membrane</keyword>
<comment type="subcellular location">
    <subcellularLocation>
        <location evidence="1">Cell membrane</location>
        <topology evidence="1">Multi-pass membrane protein</topology>
    </subcellularLocation>
</comment>
<dbReference type="InterPro" id="IPR000620">
    <property type="entry name" value="EamA_dom"/>
</dbReference>
<evidence type="ECO:0000313" key="8">
    <source>
        <dbReference type="EMBL" id="GAX24177.1"/>
    </source>
</evidence>
<evidence type="ECO:0000259" key="7">
    <source>
        <dbReference type="Pfam" id="PF00892"/>
    </source>
</evidence>
<feature type="transmembrane region" description="Helical" evidence="6">
    <location>
        <begin position="94"/>
        <end position="114"/>
    </location>
</feature>
<feature type="transmembrane region" description="Helical" evidence="6">
    <location>
        <begin position="343"/>
        <end position="362"/>
    </location>
</feature>
<evidence type="ECO:0000256" key="4">
    <source>
        <dbReference type="ARBA" id="ARBA00022989"/>
    </source>
</evidence>
<protein>
    <recommendedName>
        <fullName evidence="7">EamA domain-containing protein</fullName>
    </recommendedName>
</protein>
<dbReference type="AlphaFoldDB" id="A0A1Z5KD75"/>
<keyword evidence="3 6" id="KW-0812">Transmembrane</keyword>
<evidence type="ECO:0000256" key="5">
    <source>
        <dbReference type="ARBA" id="ARBA00023136"/>
    </source>
</evidence>
<name>A0A1Z5KD75_FISSO</name>
<dbReference type="SUPFAM" id="SSF103481">
    <property type="entry name" value="Multidrug resistance efflux transporter EmrE"/>
    <property type="match status" value="2"/>
</dbReference>
<evidence type="ECO:0000256" key="1">
    <source>
        <dbReference type="ARBA" id="ARBA00004651"/>
    </source>
</evidence>
<dbReference type="Pfam" id="PF00892">
    <property type="entry name" value="EamA"/>
    <property type="match status" value="2"/>
</dbReference>
<evidence type="ECO:0000256" key="2">
    <source>
        <dbReference type="ARBA" id="ARBA00022475"/>
    </source>
</evidence>
<proteinExistence type="predicted"/>
<feature type="transmembrane region" description="Helical" evidence="6">
    <location>
        <begin position="181"/>
        <end position="201"/>
    </location>
</feature>